<evidence type="ECO:0000313" key="4">
    <source>
        <dbReference type="Proteomes" id="UP000198781"/>
    </source>
</evidence>
<dbReference type="InterPro" id="IPR002347">
    <property type="entry name" value="SDR_fam"/>
</dbReference>
<dbReference type="SUPFAM" id="SSF51735">
    <property type="entry name" value="NAD(P)-binding Rossmann-fold domains"/>
    <property type="match status" value="1"/>
</dbReference>
<gene>
    <name evidence="3" type="ORF">SAMN05192589_11568</name>
</gene>
<evidence type="ECO:0000313" key="3">
    <source>
        <dbReference type="EMBL" id="SDE33526.1"/>
    </source>
</evidence>
<evidence type="ECO:0000256" key="1">
    <source>
        <dbReference type="ARBA" id="ARBA00006484"/>
    </source>
</evidence>
<dbReference type="SMART" id="SM00822">
    <property type="entry name" value="PKS_KR"/>
    <property type="match status" value="1"/>
</dbReference>
<dbReference type="CDD" id="cd05233">
    <property type="entry name" value="SDR_c"/>
    <property type="match status" value="1"/>
</dbReference>
<dbReference type="OrthoDB" id="6823797at2"/>
<dbReference type="Pfam" id="PF13561">
    <property type="entry name" value="adh_short_C2"/>
    <property type="match status" value="1"/>
</dbReference>
<sequence>MAQSQSQSPSQPQPSQSLHRFTDKVVIVTGAGSGIGAATARRFSEEGAKVVIADLSDDKLAATRADLPADRTLAQVADVSQYAAVQALVAAAVERFGRLDVMVNNAGIAVQGKVTEASLDDWGRTLATNVSGVFHGARAAMPHLLKTKGCIVNTSSVSGLGGDWDMSFYNASKGAVSNFTRALALDYGKEGVRINAVAPSLTFTGMTKDIESDPEQLKKFAERIPLGRGAQPEEIAAVIAFLASPDASFITGVVLPVDGGVSASNGQPPQ</sequence>
<dbReference type="InterPro" id="IPR020904">
    <property type="entry name" value="Sc_DH/Rdtase_CS"/>
</dbReference>
<reference evidence="3 4" key="1">
    <citation type="submission" date="2016-10" db="EMBL/GenBank/DDBJ databases">
        <authorList>
            <person name="de Groot N.N."/>
        </authorList>
    </citation>
    <scope>NUCLEOTIDE SEQUENCE [LARGE SCALE GENOMIC DNA]</scope>
    <source>
        <strain evidence="3 4">DSM 16619</strain>
    </source>
</reference>
<dbReference type="FunFam" id="3.40.50.720:FF:000084">
    <property type="entry name" value="Short-chain dehydrogenase reductase"/>
    <property type="match status" value="1"/>
</dbReference>
<accession>A0A1G7C4C5</accession>
<dbReference type="AlphaFoldDB" id="A0A1G7C4C5"/>
<dbReference type="STRING" id="187868.SAMN05192589_11568"/>
<dbReference type="PRINTS" id="PR00081">
    <property type="entry name" value="GDHRDH"/>
</dbReference>
<evidence type="ECO:0000259" key="2">
    <source>
        <dbReference type="SMART" id="SM00822"/>
    </source>
</evidence>
<dbReference type="PANTHER" id="PTHR43975">
    <property type="entry name" value="ZGC:101858"/>
    <property type="match status" value="1"/>
</dbReference>
<dbReference type="PROSITE" id="PS00061">
    <property type="entry name" value="ADH_SHORT"/>
    <property type="match status" value="1"/>
</dbReference>
<dbReference type="InterPro" id="IPR036291">
    <property type="entry name" value="NAD(P)-bd_dom_sf"/>
</dbReference>
<dbReference type="RefSeq" id="WP_092745473.1">
    <property type="nucleotide sequence ID" value="NZ_FMZC01000015.1"/>
</dbReference>
<dbReference type="PANTHER" id="PTHR43975:SF2">
    <property type="entry name" value="EG:BACR7A4.14 PROTEIN-RELATED"/>
    <property type="match status" value="1"/>
</dbReference>
<dbReference type="InterPro" id="IPR057326">
    <property type="entry name" value="KR_dom"/>
</dbReference>
<organism evidence="3 4">
    <name type="scientific">Paracidovorax valerianellae</name>
    <dbReference type="NCBI Taxonomy" id="187868"/>
    <lineage>
        <taxon>Bacteria</taxon>
        <taxon>Pseudomonadati</taxon>
        <taxon>Pseudomonadota</taxon>
        <taxon>Betaproteobacteria</taxon>
        <taxon>Burkholderiales</taxon>
        <taxon>Comamonadaceae</taxon>
        <taxon>Paracidovorax</taxon>
    </lineage>
</organism>
<dbReference type="PRINTS" id="PR00080">
    <property type="entry name" value="SDRFAMILY"/>
</dbReference>
<dbReference type="Proteomes" id="UP000198781">
    <property type="component" value="Unassembled WGS sequence"/>
</dbReference>
<dbReference type="NCBIfam" id="NF005559">
    <property type="entry name" value="PRK07231.1"/>
    <property type="match status" value="1"/>
</dbReference>
<dbReference type="Gene3D" id="3.40.50.720">
    <property type="entry name" value="NAD(P)-binding Rossmann-like Domain"/>
    <property type="match status" value="1"/>
</dbReference>
<keyword evidence="4" id="KW-1185">Reference proteome</keyword>
<dbReference type="EMBL" id="FMZC01000015">
    <property type="protein sequence ID" value="SDE33526.1"/>
    <property type="molecule type" value="Genomic_DNA"/>
</dbReference>
<protein>
    <submittedName>
        <fullName evidence="3">Meso-butanediol dehydrogenase / (S,S)-butanediol dehydrogenase / diacetyl reductase</fullName>
    </submittedName>
</protein>
<proteinExistence type="inferred from homology"/>
<comment type="similarity">
    <text evidence="1">Belongs to the short-chain dehydrogenases/reductases (SDR) family.</text>
</comment>
<name>A0A1G7C4C5_9BURK</name>
<feature type="domain" description="Ketoreductase" evidence="2">
    <location>
        <begin position="24"/>
        <end position="200"/>
    </location>
</feature>